<sequence>MPDVRDAPSGDDPDGAEPLPGAVDARFTLASERTMLAWLRTALGLIAAGVAVMHLFEPFGNAAARTTLGICLLAVGAFTAIVGAVRWHEINRALQKGGPLPGPWPIWTLTALIVVVGIAFAFWQ</sequence>
<organism evidence="9 10">
    <name type="scientific">Gordonia caeni</name>
    <dbReference type="NCBI Taxonomy" id="1007097"/>
    <lineage>
        <taxon>Bacteria</taxon>
        <taxon>Bacillati</taxon>
        <taxon>Actinomycetota</taxon>
        <taxon>Actinomycetes</taxon>
        <taxon>Mycobacteriales</taxon>
        <taxon>Gordoniaceae</taxon>
        <taxon>Gordonia</taxon>
    </lineage>
</organism>
<feature type="region of interest" description="Disordered" evidence="6">
    <location>
        <begin position="1"/>
        <end position="20"/>
    </location>
</feature>
<keyword evidence="2" id="KW-1003">Cell membrane</keyword>
<dbReference type="EMBL" id="BAAAZW010000001">
    <property type="protein sequence ID" value="GAA3949517.1"/>
    <property type="molecule type" value="Genomic_DNA"/>
</dbReference>
<dbReference type="PANTHER" id="PTHR34187">
    <property type="entry name" value="FGR18P"/>
    <property type="match status" value="1"/>
</dbReference>
<keyword evidence="3 7" id="KW-0812">Transmembrane</keyword>
<feature type="transmembrane region" description="Helical" evidence="7">
    <location>
        <begin position="36"/>
        <end position="56"/>
    </location>
</feature>
<name>A0ABP7NLY4_9ACTN</name>
<dbReference type="Pfam" id="PF02656">
    <property type="entry name" value="DUF202"/>
    <property type="match status" value="1"/>
</dbReference>
<dbReference type="InterPro" id="IPR052053">
    <property type="entry name" value="IM_YidH-like"/>
</dbReference>
<evidence type="ECO:0000256" key="2">
    <source>
        <dbReference type="ARBA" id="ARBA00022475"/>
    </source>
</evidence>
<evidence type="ECO:0000259" key="8">
    <source>
        <dbReference type="Pfam" id="PF02656"/>
    </source>
</evidence>
<evidence type="ECO:0000313" key="9">
    <source>
        <dbReference type="EMBL" id="GAA3949517.1"/>
    </source>
</evidence>
<comment type="caution">
    <text evidence="9">The sequence shown here is derived from an EMBL/GenBank/DDBJ whole genome shotgun (WGS) entry which is preliminary data.</text>
</comment>
<comment type="subcellular location">
    <subcellularLocation>
        <location evidence="1">Cell membrane</location>
        <topology evidence="1">Multi-pass membrane protein</topology>
    </subcellularLocation>
</comment>
<evidence type="ECO:0000256" key="3">
    <source>
        <dbReference type="ARBA" id="ARBA00022692"/>
    </source>
</evidence>
<evidence type="ECO:0000313" key="10">
    <source>
        <dbReference type="Proteomes" id="UP001418444"/>
    </source>
</evidence>
<evidence type="ECO:0000256" key="4">
    <source>
        <dbReference type="ARBA" id="ARBA00022989"/>
    </source>
</evidence>
<keyword evidence="4 7" id="KW-1133">Transmembrane helix</keyword>
<protein>
    <submittedName>
        <fullName evidence="9">DUF202 domain-containing protein</fullName>
    </submittedName>
</protein>
<feature type="domain" description="DUF202" evidence="8">
    <location>
        <begin position="26"/>
        <end position="92"/>
    </location>
</feature>
<gene>
    <name evidence="9" type="ORF">GCM10022231_03810</name>
</gene>
<evidence type="ECO:0000256" key="5">
    <source>
        <dbReference type="ARBA" id="ARBA00023136"/>
    </source>
</evidence>
<reference evidence="10" key="1">
    <citation type="journal article" date="2019" name="Int. J. Syst. Evol. Microbiol.">
        <title>The Global Catalogue of Microorganisms (GCM) 10K type strain sequencing project: providing services to taxonomists for standard genome sequencing and annotation.</title>
        <authorList>
            <consortium name="The Broad Institute Genomics Platform"/>
            <consortium name="The Broad Institute Genome Sequencing Center for Infectious Disease"/>
            <person name="Wu L."/>
            <person name="Ma J."/>
        </authorList>
    </citation>
    <scope>NUCLEOTIDE SEQUENCE [LARGE SCALE GENOMIC DNA]</scope>
    <source>
        <strain evidence="10">JCM 16923</strain>
    </source>
</reference>
<keyword evidence="10" id="KW-1185">Reference proteome</keyword>
<evidence type="ECO:0000256" key="7">
    <source>
        <dbReference type="SAM" id="Phobius"/>
    </source>
</evidence>
<evidence type="ECO:0000256" key="1">
    <source>
        <dbReference type="ARBA" id="ARBA00004651"/>
    </source>
</evidence>
<dbReference type="RefSeq" id="WP_344780016.1">
    <property type="nucleotide sequence ID" value="NZ_BAAAZW010000001.1"/>
</dbReference>
<keyword evidence="5 7" id="KW-0472">Membrane</keyword>
<feature type="transmembrane region" description="Helical" evidence="7">
    <location>
        <begin position="62"/>
        <end position="85"/>
    </location>
</feature>
<dbReference type="PANTHER" id="PTHR34187:SF2">
    <property type="entry name" value="DUF202 DOMAIN-CONTAINING PROTEIN"/>
    <property type="match status" value="1"/>
</dbReference>
<feature type="transmembrane region" description="Helical" evidence="7">
    <location>
        <begin position="106"/>
        <end position="123"/>
    </location>
</feature>
<dbReference type="Proteomes" id="UP001418444">
    <property type="component" value="Unassembled WGS sequence"/>
</dbReference>
<dbReference type="InterPro" id="IPR003807">
    <property type="entry name" value="DUF202"/>
</dbReference>
<evidence type="ECO:0000256" key="6">
    <source>
        <dbReference type="SAM" id="MobiDB-lite"/>
    </source>
</evidence>
<accession>A0ABP7NLY4</accession>
<proteinExistence type="predicted"/>